<sequence>MAMMRRFLMATAAVGLLASGAGAPIAQAESPEGIVSVSFRGTSGRDRVSCNNIVTEFKVSPSSGTIEWDATAHDIDISFAAQDLRRAVLRDVVITPSSGLLGPGESTVVKVSGSVATPAKQFWVWVIAPNSTGRGGVGVGFTCQGR</sequence>
<comment type="caution">
    <text evidence="2">The sequence shown here is derived from an EMBL/GenBank/DDBJ whole genome shotgun (WGS) entry which is preliminary data.</text>
</comment>
<evidence type="ECO:0000313" key="2">
    <source>
        <dbReference type="EMBL" id="MFI2472354.1"/>
    </source>
</evidence>
<proteinExistence type="predicted"/>
<feature type="chain" id="PRO_5045616821" evidence="1">
    <location>
        <begin position="29"/>
        <end position="146"/>
    </location>
</feature>
<dbReference type="EMBL" id="JBIRYO010000002">
    <property type="protein sequence ID" value="MFI2472354.1"/>
    <property type="molecule type" value="Genomic_DNA"/>
</dbReference>
<dbReference type="PROSITE" id="PS51318">
    <property type="entry name" value="TAT"/>
    <property type="match status" value="1"/>
</dbReference>
<keyword evidence="3" id="KW-1185">Reference proteome</keyword>
<organism evidence="2 3">
    <name type="scientific">Nocardia xishanensis</name>
    <dbReference type="NCBI Taxonomy" id="238964"/>
    <lineage>
        <taxon>Bacteria</taxon>
        <taxon>Bacillati</taxon>
        <taxon>Actinomycetota</taxon>
        <taxon>Actinomycetes</taxon>
        <taxon>Mycobacteriales</taxon>
        <taxon>Nocardiaceae</taxon>
        <taxon>Nocardia</taxon>
    </lineage>
</organism>
<gene>
    <name evidence="2" type="ORF">ACH49W_03160</name>
</gene>
<protein>
    <submittedName>
        <fullName evidence="2">Uncharacterized protein</fullName>
    </submittedName>
</protein>
<keyword evidence="1" id="KW-0732">Signal</keyword>
<reference evidence="2 3" key="1">
    <citation type="submission" date="2024-10" db="EMBL/GenBank/DDBJ databases">
        <title>The Natural Products Discovery Center: Release of the First 8490 Sequenced Strains for Exploring Actinobacteria Biosynthetic Diversity.</title>
        <authorList>
            <person name="Kalkreuter E."/>
            <person name="Kautsar S.A."/>
            <person name="Yang D."/>
            <person name="Bader C.D."/>
            <person name="Teijaro C.N."/>
            <person name="Fluegel L."/>
            <person name="Davis C.M."/>
            <person name="Simpson J.R."/>
            <person name="Lauterbach L."/>
            <person name="Steele A.D."/>
            <person name="Gui C."/>
            <person name="Meng S."/>
            <person name="Li G."/>
            <person name="Viehrig K."/>
            <person name="Ye F."/>
            <person name="Su P."/>
            <person name="Kiefer A.F."/>
            <person name="Nichols A."/>
            <person name="Cepeda A.J."/>
            <person name="Yan W."/>
            <person name="Fan B."/>
            <person name="Jiang Y."/>
            <person name="Adhikari A."/>
            <person name="Zheng C.-J."/>
            <person name="Schuster L."/>
            <person name="Cowan T.M."/>
            <person name="Smanski M.J."/>
            <person name="Chevrette M.G."/>
            <person name="De Carvalho L.P.S."/>
            <person name="Shen B."/>
        </authorList>
    </citation>
    <scope>NUCLEOTIDE SEQUENCE [LARGE SCALE GENOMIC DNA]</scope>
    <source>
        <strain evidence="2 3">NPDC019275</strain>
    </source>
</reference>
<accession>A0ABW7WU37</accession>
<dbReference type="RefSeq" id="WP_397090875.1">
    <property type="nucleotide sequence ID" value="NZ_JBIRYO010000002.1"/>
</dbReference>
<feature type="signal peptide" evidence="1">
    <location>
        <begin position="1"/>
        <end position="28"/>
    </location>
</feature>
<name>A0ABW7WU37_9NOCA</name>
<dbReference type="InterPro" id="IPR006311">
    <property type="entry name" value="TAT_signal"/>
</dbReference>
<evidence type="ECO:0000256" key="1">
    <source>
        <dbReference type="SAM" id="SignalP"/>
    </source>
</evidence>
<evidence type="ECO:0000313" key="3">
    <source>
        <dbReference type="Proteomes" id="UP001611415"/>
    </source>
</evidence>
<dbReference type="Proteomes" id="UP001611415">
    <property type="component" value="Unassembled WGS sequence"/>
</dbReference>